<protein>
    <submittedName>
        <fullName evidence="4">Transcriptional regulator, MerR family</fullName>
    </submittedName>
</protein>
<evidence type="ECO:0000313" key="4">
    <source>
        <dbReference type="EMBL" id="EFQ82642.1"/>
    </source>
</evidence>
<dbReference type="PRINTS" id="PR00040">
    <property type="entry name" value="HTHMERR"/>
</dbReference>
<gene>
    <name evidence="4" type="ORF">HMPREF0063_11851</name>
</gene>
<dbReference type="STRING" id="585531.HMPREF0063_11851"/>
<dbReference type="InterPro" id="IPR000551">
    <property type="entry name" value="MerR-type_HTH_dom"/>
</dbReference>
<sequence>MTAPTSSAEPSDSSASGEEQYTVDELAAHVGMTVRNVRAYASRGLLPPPRLAGRTGFYNREHVQRLQLVRELLDRGITLAAVETAIRDARPATAGHTLDLLHLLDTPHDVEPEIMSRDALAALAGVERDDQLIHAMAEHGLVRYLDDEMVEVLQPQVVRIGATAVALGLAPDTIIRLYPLMKSRLRAIADAFVASVLEEIVEPFVAAGMPEHDWSRILTIIEELLPVSGQITVAILRAQLGEAIDSELTTQLGRVLPEADAAG</sequence>
<dbReference type="RefSeq" id="WP_007076943.1">
    <property type="nucleotide sequence ID" value="NZ_CM001024.1"/>
</dbReference>
<dbReference type="SUPFAM" id="SSF46955">
    <property type="entry name" value="Putative DNA-binding domain"/>
    <property type="match status" value="1"/>
</dbReference>
<proteinExistence type="predicted"/>
<evidence type="ECO:0000256" key="2">
    <source>
        <dbReference type="SAM" id="MobiDB-lite"/>
    </source>
</evidence>
<dbReference type="InterPro" id="IPR009061">
    <property type="entry name" value="DNA-bd_dom_put_sf"/>
</dbReference>
<dbReference type="Proteomes" id="UP000003111">
    <property type="component" value="Unassembled WGS sequence"/>
</dbReference>
<dbReference type="HOGENOM" id="CLU_053144_2_0_11"/>
<dbReference type="EMBL" id="ACLF03000006">
    <property type="protein sequence ID" value="EFQ82642.1"/>
    <property type="molecule type" value="Genomic_DNA"/>
</dbReference>
<dbReference type="Pfam" id="PF13411">
    <property type="entry name" value="MerR_1"/>
    <property type="match status" value="1"/>
</dbReference>
<dbReference type="PANTHER" id="PTHR30204">
    <property type="entry name" value="REDOX-CYCLING DRUG-SENSING TRANSCRIPTIONAL ACTIVATOR SOXR"/>
    <property type="match status" value="1"/>
</dbReference>
<keyword evidence="1" id="KW-0238">DNA-binding</keyword>
<dbReference type="OrthoDB" id="6716891at2"/>
<dbReference type="SMART" id="SM00422">
    <property type="entry name" value="HTH_MERR"/>
    <property type="match status" value="1"/>
</dbReference>
<dbReference type="AlphaFoldDB" id="E2SDR5"/>
<dbReference type="PANTHER" id="PTHR30204:SF93">
    <property type="entry name" value="HTH MERR-TYPE DOMAIN-CONTAINING PROTEIN"/>
    <property type="match status" value="1"/>
</dbReference>
<name>E2SDR5_9ACTN</name>
<evidence type="ECO:0000259" key="3">
    <source>
        <dbReference type="PROSITE" id="PS50937"/>
    </source>
</evidence>
<dbReference type="Gene3D" id="1.10.1660.10">
    <property type="match status" value="1"/>
</dbReference>
<accession>E2SDR5</accession>
<keyword evidence="5" id="KW-1185">Reference proteome</keyword>
<dbReference type="GO" id="GO:0003677">
    <property type="term" value="F:DNA binding"/>
    <property type="evidence" value="ECO:0007669"/>
    <property type="project" value="UniProtKB-KW"/>
</dbReference>
<feature type="region of interest" description="Disordered" evidence="2">
    <location>
        <begin position="1"/>
        <end position="20"/>
    </location>
</feature>
<feature type="compositionally biased region" description="Low complexity" evidence="2">
    <location>
        <begin position="1"/>
        <end position="19"/>
    </location>
</feature>
<dbReference type="GO" id="GO:0003700">
    <property type="term" value="F:DNA-binding transcription factor activity"/>
    <property type="evidence" value="ECO:0007669"/>
    <property type="project" value="InterPro"/>
</dbReference>
<feature type="domain" description="HTH merR-type" evidence="3">
    <location>
        <begin position="20"/>
        <end position="88"/>
    </location>
</feature>
<dbReference type="PROSITE" id="PS50937">
    <property type="entry name" value="HTH_MERR_2"/>
    <property type="match status" value="1"/>
</dbReference>
<reference evidence="4" key="1">
    <citation type="submission" date="2010-08" db="EMBL/GenBank/DDBJ databases">
        <authorList>
            <person name="Muzny D."/>
            <person name="Qin X."/>
            <person name="Buhay C."/>
            <person name="Dugan-Rocha S."/>
            <person name="Ding Y."/>
            <person name="Chen G."/>
            <person name="Hawes A."/>
            <person name="Holder M."/>
            <person name="Jhangiani S."/>
            <person name="Johnson A."/>
            <person name="Khan Z."/>
            <person name="Li Z."/>
            <person name="Liu W."/>
            <person name="Liu X."/>
            <person name="Perez L."/>
            <person name="Shen H."/>
            <person name="Wang Q."/>
            <person name="Watt J."/>
            <person name="Xi L."/>
            <person name="Xin Y."/>
            <person name="Zhou J."/>
            <person name="Deng J."/>
            <person name="Jiang H."/>
            <person name="Liu Y."/>
            <person name="Qu J."/>
            <person name="Song X.-Z."/>
            <person name="Zhang L."/>
            <person name="Villasana D."/>
            <person name="Johnson A."/>
            <person name="Liu J."/>
            <person name="Liyanage D."/>
            <person name="Lorensuhewa L."/>
            <person name="Robinson T."/>
            <person name="Song A."/>
            <person name="Song B.-B."/>
            <person name="Dinh H."/>
            <person name="Thornton R."/>
            <person name="Coyle M."/>
            <person name="Francisco L."/>
            <person name="Jackson L."/>
            <person name="Javaid M."/>
            <person name="Korchina V."/>
            <person name="Kovar C."/>
            <person name="Mata R."/>
            <person name="Mathew T."/>
            <person name="Ngo R."/>
            <person name="Nguyen L."/>
            <person name="Nguyen N."/>
            <person name="Okwuonu G."/>
            <person name="Ongeri F."/>
            <person name="Pham C."/>
            <person name="Simmons D."/>
            <person name="Wilczek-Boney K."/>
            <person name="Hale W."/>
            <person name="Jakkamsetti A."/>
            <person name="Pham P."/>
            <person name="Ruth R."/>
            <person name="San Lucas F."/>
            <person name="Warren J."/>
            <person name="Zhang J."/>
            <person name="Zhao Z."/>
            <person name="Zhou C."/>
            <person name="Zhu D."/>
            <person name="Lee S."/>
            <person name="Bess C."/>
            <person name="Blankenburg K."/>
            <person name="Forbes L."/>
            <person name="Fu Q."/>
            <person name="Gubbala S."/>
            <person name="Hirani K."/>
            <person name="Jayaseelan J.C."/>
            <person name="Lara F."/>
            <person name="Munidasa M."/>
            <person name="Palculict T."/>
            <person name="Patil S."/>
            <person name="Pu L.-L."/>
            <person name="Saada N."/>
            <person name="Tang L."/>
            <person name="Weissenberger G."/>
            <person name="Zhu Y."/>
            <person name="Hemphill L."/>
            <person name="Shang Y."/>
            <person name="Youmans B."/>
            <person name="Ayvaz T."/>
            <person name="Ross M."/>
            <person name="Santibanez J."/>
            <person name="Aqrawi P."/>
            <person name="Gross S."/>
            <person name="Joshi V."/>
            <person name="Fowler G."/>
            <person name="Nazareth L."/>
            <person name="Reid J."/>
            <person name="Worley K."/>
            <person name="Petrosino J."/>
            <person name="Highlander S."/>
            <person name="Gibbs R."/>
        </authorList>
    </citation>
    <scope>NUCLEOTIDE SEQUENCE [LARGE SCALE GENOMIC DNA]</scope>
    <source>
        <strain evidence="4">DSM 15272</strain>
    </source>
</reference>
<evidence type="ECO:0000313" key="5">
    <source>
        <dbReference type="Proteomes" id="UP000003111"/>
    </source>
</evidence>
<dbReference type="eggNOG" id="COG0789">
    <property type="taxonomic scope" value="Bacteria"/>
</dbReference>
<evidence type="ECO:0000256" key="1">
    <source>
        <dbReference type="ARBA" id="ARBA00023125"/>
    </source>
</evidence>
<dbReference type="InterPro" id="IPR047057">
    <property type="entry name" value="MerR_fam"/>
</dbReference>
<comment type="caution">
    <text evidence="4">The sequence shown here is derived from an EMBL/GenBank/DDBJ whole genome shotgun (WGS) entry which is preliminary data.</text>
</comment>
<organism evidence="4 5">
    <name type="scientific">Aeromicrobium marinum DSM 15272</name>
    <dbReference type="NCBI Taxonomy" id="585531"/>
    <lineage>
        <taxon>Bacteria</taxon>
        <taxon>Bacillati</taxon>
        <taxon>Actinomycetota</taxon>
        <taxon>Actinomycetes</taxon>
        <taxon>Propionibacteriales</taxon>
        <taxon>Nocardioidaceae</taxon>
        <taxon>Aeromicrobium</taxon>
    </lineage>
</organism>